<evidence type="ECO:0000256" key="1">
    <source>
        <dbReference type="ARBA" id="ARBA00005189"/>
    </source>
</evidence>
<keyword evidence="10 11" id="KW-0670">Pyruvate</keyword>
<evidence type="ECO:0000256" key="2">
    <source>
        <dbReference type="ARBA" id="ARBA00022516"/>
    </source>
</evidence>
<evidence type="ECO:0000313" key="14">
    <source>
        <dbReference type="Proteomes" id="UP000769528"/>
    </source>
</evidence>
<evidence type="ECO:0000313" key="13">
    <source>
        <dbReference type="EMBL" id="KAH3679960.1"/>
    </source>
</evidence>
<dbReference type="GO" id="GO:0010008">
    <property type="term" value="C:endosome membrane"/>
    <property type="evidence" value="ECO:0007669"/>
    <property type="project" value="UniProtKB-SubCell"/>
</dbReference>
<comment type="catalytic activity">
    <reaction evidence="11">
        <text>a 1,2-diacyl-sn-glycero-3-phospho-L-serine + H(+) = a 1,2-diacyl-sn-glycero-3-phosphoethanolamine + CO2</text>
        <dbReference type="Rhea" id="RHEA:20828"/>
        <dbReference type="ChEBI" id="CHEBI:15378"/>
        <dbReference type="ChEBI" id="CHEBI:16526"/>
        <dbReference type="ChEBI" id="CHEBI:57262"/>
        <dbReference type="ChEBI" id="CHEBI:64612"/>
        <dbReference type="EC" id="4.1.1.65"/>
    </reaction>
</comment>
<accession>A0A9P8PYJ6</accession>
<dbReference type="OrthoDB" id="67700at2759"/>
<dbReference type="GO" id="GO:0000139">
    <property type="term" value="C:Golgi membrane"/>
    <property type="evidence" value="ECO:0007669"/>
    <property type="project" value="UniProtKB-SubCell"/>
</dbReference>
<evidence type="ECO:0000256" key="3">
    <source>
        <dbReference type="ARBA" id="ARBA00022793"/>
    </source>
</evidence>
<feature type="chain" id="PRO_5040553753" description="Phosphatidylserine decarboxylase 2 beta chain" evidence="11">
    <location>
        <begin position="1"/>
        <end position="727"/>
    </location>
</feature>
<evidence type="ECO:0000256" key="9">
    <source>
        <dbReference type="ARBA" id="ARBA00023264"/>
    </source>
</evidence>
<dbReference type="EC" id="4.1.1.65" evidence="11"/>
<keyword evidence="8 11" id="KW-0456">Lyase</keyword>
<keyword evidence="2 11" id="KW-0444">Lipid biosynthesis</keyword>
<keyword evidence="5 11" id="KW-0472">Membrane</keyword>
<evidence type="ECO:0000259" key="12">
    <source>
        <dbReference type="PROSITE" id="PS50004"/>
    </source>
</evidence>
<feature type="active site" description="Charge relay system; for autoendoproteolytic cleavage activity" evidence="11">
    <location>
        <position position="641"/>
    </location>
</feature>
<dbReference type="PANTHER" id="PTHR10067:SF17">
    <property type="entry name" value="PHOSPHATIDYLSERINE DECARBOXYLASE PROENZYME 2"/>
    <property type="match status" value="1"/>
</dbReference>
<dbReference type="GO" id="GO:0004609">
    <property type="term" value="F:phosphatidylserine decarboxylase activity"/>
    <property type="evidence" value="ECO:0007669"/>
    <property type="project" value="UniProtKB-UniRule"/>
</dbReference>
<feature type="chain" id="PRO_5040553754" description="Phosphatidylserine decarboxylase 2 alpha chain" evidence="11">
    <location>
        <begin position="728"/>
        <end position="836"/>
    </location>
</feature>
<comment type="similarity">
    <text evidence="11">Belongs to the phosphatidylserine decarboxylase family. PSD-B subfamily. Eukaryotic type II sub-subfamily.</text>
</comment>
<comment type="subunit">
    <text evidence="11">Heterodimer of a large membrane-associated beta subunit and a small pyruvoyl-containing alpha subunit. Interacts with pstB2. This interaction may be a means to structurally tether the donor membrane (ER) harboring PstB2 to acceptor membranes (Golgi/endosomes) harboring PSD2 during PtdSer transport to the site of PtdEtn synthesis.</text>
</comment>
<dbReference type="HAMAP" id="MF_00663">
    <property type="entry name" value="PS_decarb_PSD_B_type2"/>
    <property type="match status" value="1"/>
</dbReference>
<feature type="active site" description="Schiff-base intermediate with substrate; via pyruvic acid; for decarboxylase activity" evidence="11">
    <location>
        <position position="728"/>
    </location>
</feature>
<comment type="function">
    <text evidence="11">Catalyzes the formation of phosphatidylethanolamine (PtdEtn) from phosphatidylserine (PtdSer). Plays a central role in phospholipid metabolism and in the interorganelle trafficking of phosphatidylserine.</text>
</comment>
<keyword evidence="6 11" id="KW-0865">Zymogen</keyword>
<dbReference type="Gene3D" id="2.60.40.150">
    <property type="entry name" value="C2 domain"/>
    <property type="match status" value="1"/>
</dbReference>
<dbReference type="PROSITE" id="PS50004">
    <property type="entry name" value="C2"/>
    <property type="match status" value="1"/>
</dbReference>
<keyword evidence="14" id="KW-1185">Reference proteome</keyword>
<dbReference type="GO" id="GO:0005795">
    <property type="term" value="C:Golgi stack"/>
    <property type="evidence" value="ECO:0007669"/>
    <property type="project" value="UniProtKB-UniRule"/>
</dbReference>
<evidence type="ECO:0000256" key="4">
    <source>
        <dbReference type="ARBA" id="ARBA00023098"/>
    </source>
</evidence>
<comment type="cofactor">
    <cofactor evidence="11">
        <name>pyruvate</name>
        <dbReference type="ChEBI" id="CHEBI:15361"/>
    </cofactor>
    <text evidence="11">Binds 1 pyruvoyl group covalently per subunit.</text>
</comment>
<evidence type="ECO:0000256" key="11">
    <source>
        <dbReference type="HAMAP-Rule" id="MF_03209"/>
    </source>
</evidence>
<sequence>MRIIPRRKRIMILRRATWLKLEGGDIGAPVLYIAVFDKHRKYSIYLGELRLSIVELLKTDENILIERIPEKWYQLHSSSSERAFVTGSIKVGFELSSRGPIEEYFARWESTLVDGRKSVKLNDQDYYSDTETDVESLMIGDERFENTDNISSLSVNDSQDIQMIKSSNFAEPPKTILESSSEVSFSDSSLQVHGAMNTTTLENQQKVNHTSGVVYLRILSAEDLPPFKRFIQKGFDMDPFVVISCGKKTFRTSWRRHTLKPIFNETLAFELLTHEENFDIVFNIYDKDNISFNDKVAFGSIPIHDILDKKEFFDYNLSLKLFKNLEYSPKLKFQVKFEPYQELKNHLLQKILYKYGETLDIIQLGLFLEELNIDEDLNTFFTLNNKKLEDSLAISEIVPILAKKYRNELKLERCPICLKTKQIDMVTHVAICSIKGDRLKSFATAGFASKRWYSKVLIKFVYGKYALGKNNANILVQDRLTGFIIEEKMSLYIRLGIRLLYKGTGVETRKIKAALKSLSIKQGARYDSSISVKEIESFVKFHQLDLSECEEVKYNTFNEFFYRKLKKGSRPAESPDSKVITSPADSRCTAFNNISRAKEIWIKSRSFSVEKLLGKNIYSENFENCSLAIFRLAPQDYHRFHSPVDGIIGEPVYISGEYYTVNPMAVRSDLDVFGENVRVIIPIETQEFGLMYVVSVGAMLVGSTVLSVKKGDAVKRTDEIGYFKFGGSTIITLFQSNAMQFDGDLVHNSNDCIETLVRVGMSVGHALDIDEFKRKRENFNGESDELKLKIIRTITGGGGDHPWEFYNMNVDLDEELSDFEEDEDDEDEDEYNEVNE</sequence>
<comment type="domain">
    <text evidence="11">The C2 domains have an essential, but non-catalytic function. They may facilitate interactions with other proteins and are required for lipid transport function.</text>
</comment>
<keyword evidence="9 11" id="KW-1208">Phospholipid metabolism</keyword>
<keyword evidence="4 11" id="KW-0443">Lipid metabolism</keyword>
<feature type="active site" description="Charge relay system; for autoendoproteolytic cleavage activity" evidence="11">
    <location>
        <position position="728"/>
    </location>
</feature>
<evidence type="ECO:0000256" key="6">
    <source>
        <dbReference type="ARBA" id="ARBA00023145"/>
    </source>
</evidence>
<protein>
    <recommendedName>
        <fullName evidence="11">Phosphatidylserine decarboxylase proenzyme 2</fullName>
        <ecNumber evidence="11">4.1.1.65</ecNumber>
    </recommendedName>
    <component>
        <recommendedName>
            <fullName evidence="11">Phosphatidylserine decarboxylase 2 beta chain</fullName>
        </recommendedName>
    </component>
    <component>
        <recommendedName>
            <fullName evidence="11">Phosphatidylserine decarboxylase 2 alpha chain</fullName>
        </recommendedName>
    </component>
</protein>
<dbReference type="PANTHER" id="PTHR10067">
    <property type="entry name" value="PHOSPHATIDYLSERINE DECARBOXYLASE"/>
    <property type="match status" value="1"/>
</dbReference>
<evidence type="ECO:0000256" key="10">
    <source>
        <dbReference type="ARBA" id="ARBA00023317"/>
    </source>
</evidence>
<name>A0A9P8PYJ6_9ASCO</name>
<proteinExistence type="inferred from homology"/>
<feature type="modified residue" description="Pyruvic acid (Ser); by autocatalysis" evidence="11">
    <location>
        <position position="728"/>
    </location>
</feature>
<dbReference type="InterPro" id="IPR033177">
    <property type="entry name" value="PSD-B"/>
</dbReference>
<evidence type="ECO:0000256" key="5">
    <source>
        <dbReference type="ARBA" id="ARBA00023136"/>
    </source>
</evidence>
<keyword evidence="11" id="KW-0333">Golgi apparatus</keyword>
<dbReference type="SUPFAM" id="SSF49562">
    <property type="entry name" value="C2 domain (Calcium/lipid-binding domain, CaLB)"/>
    <property type="match status" value="1"/>
</dbReference>
<dbReference type="Pfam" id="PF02666">
    <property type="entry name" value="PS_Dcarbxylase"/>
    <property type="match status" value="1"/>
</dbReference>
<reference evidence="13" key="1">
    <citation type="journal article" date="2021" name="Open Biol.">
        <title>Shared evolutionary footprints suggest mitochondrial oxidative damage underlies multiple complex I losses in fungi.</title>
        <authorList>
            <person name="Schikora-Tamarit M.A."/>
            <person name="Marcet-Houben M."/>
            <person name="Nosek J."/>
            <person name="Gabaldon T."/>
        </authorList>
    </citation>
    <scope>NUCLEOTIDE SEQUENCE</scope>
    <source>
        <strain evidence="13">CBS6341</strain>
    </source>
</reference>
<comment type="PTM">
    <text evidence="11">Is synthesized initially as an inactive proenzyme. Formation of the active enzyme involves a self-maturation process in which the active site pyruvoyl group is generated from an internal serine residue via an autocatalytic post-translational modification. Two non-identical subunits are generated from the proenzyme in this reaction, and the pyruvate is formed at the N-terminus of the alpha chain, which is derived from the carboxyl end of the proenzyme. The autoendoproteolytic cleavage occurs by a canonical serine protease mechanism, in which the side chain hydroxyl group of the serine supplies its oxygen atom to form the C-terminus of the beta chain, while the remainder of the serine residue undergoes an oxidative deamination to produce ammonia and the pyruvoyl prosthetic group on the alpha chain. During this reaction, the Ser that is part of the protease active site of the proenzyme becomes the pyruvoyl prosthetic group, which constitutes an essential element of the active site of the mature decarboxylase.</text>
</comment>
<dbReference type="SMART" id="SM00239">
    <property type="entry name" value="C2"/>
    <property type="match status" value="1"/>
</dbReference>
<evidence type="ECO:0000256" key="8">
    <source>
        <dbReference type="ARBA" id="ARBA00023239"/>
    </source>
</evidence>
<gene>
    <name evidence="11" type="primary">PSD2</name>
    <name evidence="13" type="ORF">WICMUC_000703</name>
</gene>
<comment type="caution">
    <text evidence="13">The sequence shown here is derived from an EMBL/GenBank/DDBJ whole genome shotgun (WGS) entry which is preliminary data.</text>
</comment>
<dbReference type="GO" id="GO:0006646">
    <property type="term" value="P:phosphatidylethanolamine biosynthetic process"/>
    <property type="evidence" value="ECO:0007669"/>
    <property type="project" value="UniProtKB-UniRule"/>
</dbReference>
<feature type="active site" description="Charge relay system; for autoendoproteolytic cleavage activity" evidence="11">
    <location>
        <position position="585"/>
    </location>
</feature>
<organism evidence="13 14">
    <name type="scientific">Wickerhamomyces mucosus</name>
    <dbReference type="NCBI Taxonomy" id="1378264"/>
    <lineage>
        <taxon>Eukaryota</taxon>
        <taxon>Fungi</taxon>
        <taxon>Dikarya</taxon>
        <taxon>Ascomycota</taxon>
        <taxon>Saccharomycotina</taxon>
        <taxon>Saccharomycetes</taxon>
        <taxon>Phaffomycetales</taxon>
        <taxon>Wickerhamomycetaceae</taxon>
        <taxon>Wickerhamomyces</taxon>
    </lineage>
</organism>
<dbReference type="AlphaFoldDB" id="A0A9P8PYJ6"/>
<dbReference type="InterPro" id="IPR035892">
    <property type="entry name" value="C2_domain_sf"/>
</dbReference>
<reference evidence="13" key="2">
    <citation type="submission" date="2021-01" db="EMBL/GenBank/DDBJ databases">
        <authorList>
            <person name="Schikora-Tamarit M.A."/>
        </authorList>
    </citation>
    <scope>NUCLEOTIDE SEQUENCE</scope>
    <source>
        <strain evidence="13">CBS6341</strain>
    </source>
</reference>
<dbReference type="EMBL" id="JAEUBF010000206">
    <property type="protein sequence ID" value="KAH3679960.1"/>
    <property type="molecule type" value="Genomic_DNA"/>
</dbReference>
<dbReference type="Proteomes" id="UP000769528">
    <property type="component" value="Unassembled WGS sequence"/>
</dbReference>
<dbReference type="InterPro" id="IPR003817">
    <property type="entry name" value="PS_Dcarbxylase"/>
</dbReference>
<comment type="subcellular location">
    <subcellularLocation>
        <location evidence="11">Golgi apparatus membrane</location>
        <topology evidence="11">Peripheral membrane protein</topology>
        <orientation evidence="11">Cytoplasmic side</orientation>
    </subcellularLocation>
    <subcellularLocation>
        <location evidence="11">Endosome membrane</location>
        <topology evidence="11">Peripheral membrane protein</topology>
        <orientation evidence="11">Cytoplasmic side</orientation>
    </subcellularLocation>
</comment>
<keyword evidence="7 11" id="KW-0594">Phospholipid biosynthesis</keyword>
<evidence type="ECO:0000256" key="7">
    <source>
        <dbReference type="ARBA" id="ARBA00023209"/>
    </source>
</evidence>
<dbReference type="Pfam" id="PF00168">
    <property type="entry name" value="C2"/>
    <property type="match status" value="1"/>
</dbReference>
<feature type="domain" description="C2" evidence="12">
    <location>
        <begin position="192"/>
        <end position="316"/>
    </location>
</feature>
<keyword evidence="3 11" id="KW-0210">Decarboxylase</keyword>
<comment type="pathway">
    <text evidence="11">Phospholipid metabolism; phosphatidylethanolamine biosynthesis; phosphatidylethanolamine from CDP-diacylglycerol: step 2/2.</text>
</comment>
<dbReference type="NCBIfam" id="TIGR00163">
    <property type="entry name" value="PS_decarb"/>
    <property type="match status" value="1"/>
</dbReference>
<dbReference type="InterPro" id="IPR033179">
    <property type="entry name" value="PSD_type2_pro"/>
</dbReference>
<dbReference type="GO" id="GO:0016540">
    <property type="term" value="P:protein autoprocessing"/>
    <property type="evidence" value="ECO:0007669"/>
    <property type="project" value="UniProtKB-UniRule"/>
</dbReference>
<comment type="pathway">
    <text evidence="1">Lipid metabolism.</text>
</comment>
<dbReference type="InterPro" id="IPR000008">
    <property type="entry name" value="C2_dom"/>
</dbReference>
<keyword evidence="11" id="KW-0967">Endosome</keyword>
<feature type="site" description="Cleavage (non-hydrolytic); by autocatalysis" evidence="11">
    <location>
        <begin position="727"/>
        <end position="728"/>
    </location>
</feature>